<dbReference type="AlphaFoldDB" id="A0A813M036"/>
<keyword evidence="2" id="KW-0812">Transmembrane</keyword>
<feature type="transmembrane region" description="Helical" evidence="2">
    <location>
        <begin position="66"/>
        <end position="91"/>
    </location>
</feature>
<protein>
    <submittedName>
        <fullName evidence="3">Uncharacterized protein</fullName>
    </submittedName>
</protein>
<evidence type="ECO:0000256" key="2">
    <source>
        <dbReference type="SAM" id="Phobius"/>
    </source>
</evidence>
<keyword evidence="2" id="KW-0472">Membrane</keyword>
<evidence type="ECO:0000313" key="4">
    <source>
        <dbReference type="Proteomes" id="UP000663879"/>
    </source>
</evidence>
<sequence length="317" mass="36143">MIFLRQKPYGRPRNQNRHHRNHRNNRPIQLDLSNLSNEPTLTRRRRLNNSARSMDFIRSITLNERLASIGGLFGALSIIITGALLYAIFTAKTQDKWYYVIAVLINISILVILMIAAILFDRFYIKKNSNHRQIMTNRSSRIININPTLYNNLTSQPGILSNLNILVSRNDNNNNNNNNNLDYMNIRSYNDIPPEYPGYLEPVETNSDTLPLNNIPTNNQSKTISNQISTISSDIPNQLAPIEHSQFSTYLPLDSISNLNFMNPDRPQISPPKYHDLYPNNLQSNPSVSNSNQPAEANTATLLNNTSDQTIIQIDVK</sequence>
<dbReference type="EMBL" id="CAJNOC010000001">
    <property type="protein sequence ID" value="CAF0702815.1"/>
    <property type="molecule type" value="Genomic_DNA"/>
</dbReference>
<evidence type="ECO:0000313" key="3">
    <source>
        <dbReference type="EMBL" id="CAF0702815.1"/>
    </source>
</evidence>
<reference evidence="3" key="1">
    <citation type="submission" date="2021-02" db="EMBL/GenBank/DDBJ databases">
        <authorList>
            <person name="Nowell W R."/>
        </authorList>
    </citation>
    <scope>NUCLEOTIDE SEQUENCE</scope>
    <source>
        <strain evidence="3">Ploen Becks lab</strain>
    </source>
</reference>
<accession>A0A813M036</accession>
<keyword evidence="4" id="KW-1185">Reference proteome</keyword>
<name>A0A813M036_9BILA</name>
<organism evidence="3 4">
    <name type="scientific">Brachionus calyciflorus</name>
    <dbReference type="NCBI Taxonomy" id="104777"/>
    <lineage>
        <taxon>Eukaryota</taxon>
        <taxon>Metazoa</taxon>
        <taxon>Spiralia</taxon>
        <taxon>Gnathifera</taxon>
        <taxon>Rotifera</taxon>
        <taxon>Eurotatoria</taxon>
        <taxon>Monogononta</taxon>
        <taxon>Pseudotrocha</taxon>
        <taxon>Ploima</taxon>
        <taxon>Brachionidae</taxon>
        <taxon>Brachionus</taxon>
    </lineage>
</organism>
<comment type="caution">
    <text evidence="3">The sequence shown here is derived from an EMBL/GenBank/DDBJ whole genome shotgun (WGS) entry which is preliminary data.</text>
</comment>
<gene>
    <name evidence="3" type="ORF">OXX778_LOCUS9</name>
</gene>
<feature type="region of interest" description="Disordered" evidence="1">
    <location>
        <begin position="1"/>
        <end position="27"/>
    </location>
</feature>
<evidence type="ECO:0000256" key="1">
    <source>
        <dbReference type="SAM" id="MobiDB-lite"/>
    </source>
</evidence>
<keyword evidence="2" id="KW-1133">Transmembrane helix</keyword>
<feature type="transmembrane region" description="Helical" evidence="2">
    <location>
        <begin position="97"/>
        <end position="120"/>
    </location>
</feature>
<proteinExistence type="predicted"/>
<feature type="compositionally biased region" description="Basic residues" evidence="1">
    <location>
        <begin position="8"/>
        <end position="25"/>
    </location>
</feature>
<dbReference type="Proteomes" id="UP000663879">
    <property type="component" value="Unassembled WGS sequence"/>
</dbReference>